<dbReference type="CDD" id="cd06222">
    <property type="entry name" value="RNase_H_like"/>
    <property type="match status" value="1"/>
</dbReference>
<reference evidence="12 13" key="1">
    <citation type="journal article" date="2024" name="Plant Biotechnol. J.">
        <title>Dendrobium thyrsiflorum genome and its molecular insights into genes involved in important horticultural traits.</title>
        <authorList>
            <person name="Chen B."/>
            <person name="Wang J.Y."/>
            <person name="Zheng P.J."/>
            <person name="Li K.L."/>
            <person name="Liang Y.M."/>
            <person name="Chen X.F."/>
            <person name="Zhang C."/>
            <person name="Zhao X."/>
            <person name="He X."/>
            <person name="Zhang G.Q."/>
            <person name="Liu Z.J."/>
            <person name="Xu Q."/>
        </authorList>
    </citation>
    <scope>NUCLEOTIDE SEQUENCE [LARGE SCALE GENOMIC DNA]</scope>
    <source>
        <strain evidence="12">GZMU011</strain>
    </source>
</reference>
<dbReference type="PROSITE" id="PS50011">
    <property type="entry name" value="PROTEIN_KINASE_DOM"/>
    <property type="match status" value="1"/>
</dbReference>
<dbReference type="Pfam" id="PF13456">
    <property type="entry name" value="RVT_3"/>
    <property type="match status" value="1"/>
</dbReference>
<dbReference type="Gene3D" id="3.30.420.10">
    <property type="entry name" value="Ribonuclease H-like superfamily/Ribonuclease H"/>
    <property type="match status" value="1"/>
</dbReference>
<keyword evidence="3" id="KW-0433">Leucine-rich repeat</keyword>
<protein>
    <recommendedName>
        <fullName evidence="11">Protein kinase domain-containing protein</fullName>
    </recommendedName>
</protein>
<dbReference type="PANTHER" id="PTHR27008:SF497">
    <property type="entry name" value="OS11G0695000 PROTEIN"/>
    <property type="match status" value="1"/>
</dbReference>
<dbReference type="InterPro" id="IPR051809">
    <property type="entry name" value="Plant_receptor-like_S/T_kinase"/>
</dbReference>
<dbReference type="SUPFAM" id="SSF56112">
    <property type="entry name" value="Protein kinase-like (PK-like)"/>
    <property type="match status" value="1"/>
</dbReference>
<evidence type="ECO:0000259" key="11">
    <source>
        <dbReference type="PROSITE" id="PS50011"/>
    </source>
</evidence>
<evidence type="ECO:0000256" key="4">
    <source>
        <dbReference type="ARBA" id="ARBA00022692"/>
    </source>
</evidence>
<dbReference type="FunFam" id="3.80.10.10:FF:000299">
    <property type="entry name" value="Piriformospora indica-insensitive protein 2"/>
    <property type="match status" value="1"/>
</dbReference>
<evidence type="ECO:0000256" key="3">
    <source>
        <dbReference type="ARBA" id="ARBA00022614"/>
    </source>
</evidence>
<evidence type="ECO:0000256" key="8">
    <source>
        <dbReference type="ARBA" id="ARBA00023136"/>
    </source>
</evidence>
<keyword evidence="9" id="KW-0067">ATP-binding</keyword>
<dbReference type="PANTHER" id="PTHR27008">
    <property type="entry name" value="OS04G0122200 PROTEIN"/>
    <property type="match status" value="1"/>
</dbReference>
<evidence type="ECO:0000256" key="2">
    <source>
        <dbReference type="ARBA" id="ARBA00022475"/>
    </source>
</evidence>
<dbReference type="InterPro" id="IPR044730">
    <property type="entry name" value="RNase_H-like_dom_plant"/>
</dbReference>
<comment type="subcellular location">
    <subcellularLocation>
        <location evidence="1">Cell membrane</location>
        <topology evidence="1">Single-pass membrane protein</topology>
    </subcellularLocation>
</comment>
<dbReference type="AlphaFoldDB" id="A0ABD0UGQ6"/>
<feature type="binding site" evidence="9">
    <location>
        <position position="881"/>
    </location>
    <ligand>
        <name>ATP</name>
        <dbReference type="ChEBI" id="CHEBI:30616"/>
    </ligand>
</feature>
<sequence>MFRIIQTQSLVSLKKNFLAGIVVVENGGPSRRFISDYSKINDYEASSSSRVKLVVNIFSKSVNGGVIENLNNSSYAQVVQNSCSTSGSDATPIVLNPNQVSFSGDKAPLNVVLDKGKNDVADKFVKISNVLLLRPNIKSANPESEVFMFDDGVAVRLHRDNGNSNIQRLRNSMNLFSPVWIRLPFLPLSCWDEINITRIASRVGTPMYLDGNMFNWGRREFARVCVHIKLDEKLAQGVWVDEISWRFFQKIQYEKIASFCYKCGKVGHDLQKSSNIEISNRNEPSIPGGKEVNEVIINQDSGANTVNRAGISKTFSVINAVKESEEYGPWIHGGSVNEASEVVPVISDDKVTNTKNLDANPEGAVTSVTKARSIDVPQVDNNVIIAEADCEIAENEEKSGASNNTDRSDDAIIASENIKEVGIISANIQSACDNSVGNMVAVDVKAKEMAVTKPGIVRLYLAAVYQNWKARNCVTHGIYSPSSVSIASQVLSEFVHPFVIPISNNWETNRQSMLSKFWFPPPLNWIKLNVDASLLNSNEDSIAVVLRDHKGRFLLAYGRKFMYWDVSLMELIAVFNFKEIIKEWMIEKQGIIIEWDNINVVKLLQKSVMKNNWRNNVHGLDFSFLDVFKNVNFHFVSRESNKVADACAHYALKGDFYWAYFLSLPGNNITGQIPEQLGNLSSLTSLNLENNRLSGNIPASLGKLSKLQILILSNNNLTGDIPDPLSNLSNLNDIRLEANHLSGQVPARLFQVVRYNFTGNNLNCGGSFSLPCASNITDTGGSHSSNVGVILGSIGGAVGLIIAVVFFLLCKGKKKGHQPEVFVDVAGEDDRRIAFGQLKRFAWRELQLATDSFNENNVLGQGGFGKVYKGVLHDNTKIAVKRLIDYESPGGEAAFLREVELISVAVHRNLLRLIGFCTTPTERLLVYPFMQNLSVAYCLREFLVAVQENTAEFLAENNPGLPVLPSRCQGQSNFLSGSFQEPNSLLPYCPQPASLLSSRPKSVLVTVRRRSGVAQLPEGTSSAVYSKPSSFLLLSRRPEDLQAPTRRFPSPEKLLSTLSSTKKATTGDLIFTNYLGKLSSKSSHLLVTLNCGCRAYSPSTHQSDSATSSPHHTAVTHFSTSFVETNRGHYCGRDHPSLSNIRVAAPPYRSSPSLDGRPSIWSSFGSVSYDSPLVPTPSHLSQPLASPDLDPASEILVEKCIRKKRFPEPETECIHFVDANDITDNEDFFEDET</sequence>
<dbReference type="Proteomes" id="UP001552299">
    <property type="component" value="Unassembled WGS sequence"/>
</dbReference>
<dbReference type="PROSITE" id="PS51450">
    <property type="entry name" value="LRR"/>
    <property type="match status" value="1"/>
</dbReference>
<dbReference type="Pfam" id="PF07714">
    <property type="entry name" value="PK_Tyr_Ser-Thr"/>
    <property type="match status" value="1"/>
</dbReference>
<dbReference type="GO" id="GO:0005886">
    <property type="term" value="C:plasma membrane"/>
    <property type="evidence" value="ECO:0007669"/>
    <property type="project" value="UniProtKB-SubCell"/>
</dbReference>
<dbReference type="InterPro" id="IPR001245">
    <property type="entry name" value="Ser-Thr/Tyr_kinase_cat_dom"/>
</dbReference>
<dbReference type="InterPro" id="IPR032675">
    <property type="entry name" value="LRR_dom_sf"/>
</dbReference>
<dbReference type="Gene3D" id="3.30.200.20">
    <property type="entry name" value="Phosphorylase Kinase, domain 1"/>
    <property type="match status" value="1"/>
</dbReference>
<evidence type="ECO:0000256" key="7">
    <source>
        <dbReference type="ARBA" id="ARBA00022989"/>
    </source>
</evidence>
<dbReference type="InterPro" id="IPR001611">
    <property type="entry name" value="Leu-rich_rpt"/>
</dbReference>
<dbReference type="EMBL" id="JANQDX010000014">
    <property type="protein sequence ID" value="KAL0911972.1"/>
    <property type="molecule type" value="Genomic_DNA"/>
</dbReference>
<accession>A0ABD0UGQ6</accession>
<evidence type="ECO:0000313" key="13">
    <source>
        <dbReference type="Proteomes" id="UP001552299"/>
    </source>
</evidence>
<dbReference type="PROSITE" id="PS00107">
    <property type="entry name" value="PROTEIN_KINASE_ATP"/>
    <property type="match status" value="1"/>
</dbReference>
<dbReference type="SUPFAM" id="SSF53098">
    <property type="entry name" value="Ribonuclease H-like"/>
    <property type="match status" value="1"/>
</dbReference>
<dbReference type="GO" id="GO:0005524">
    <property type="term" value="F:ATP binding"/>
    <property type="evidence" value="ECO:0007669"/>
    <property type="project" value="UniProtKB-UniRule"/>
</dbReference>
<dbReference type="InterPro" id="IPR012337">
    <property type="entry name" value="RNaseH-like_sf"/>
</dbReference>
<evidence type="ECO:0000256" key="10">
    <source>
        <dbReference type="SAM" id="Phobius"/>
    </source>
</evidence>
<keyword evidence="7 10" id="KW-1133">Transmembrane helix</keyword>
<evidence type="ECO:0000256" key="5">
    <source>
        <dbReference type="ARBA" id="ARBA00022729"/>
    </source>
</evidence>
<dbReference type="Pfam" id="PF00560">
    <property type="entry name" value="LRR_1"/>
    <property type="match status" value="2"/>
</dbReference>
<feature type="transmembrane region" description="Helical" evidence="10">
    <location>
        <begin position="787"/>
        <end position="809"/>
    </location>
</feature>
<keyword evidence="4 10" id="KW-0812">Transmembrane</keyword>
<comment type="caution">
    <text evidence="12">The sequence shown here is derived from an EMBL/GenBank/DDBJ whole genome shotgun (WGS) entry which is preliminary data.</text>
</comment>
<evidence type="ECO:0000256" key="1">
    <source>
        <dbReference type="ARBA" id="ARBA00004162"/>
    </source>
</evidence>
<evidence type="ECO:0000256" key="6">
    <source>
        <dbReference type="ARBA" id="ARBA00022737"/>
    </source>
</evidence>
<evidence type="ECO:0000313" key="12">
    <source>
        <dbReference type="EMBL" id="KAL0911972.1"/>
    </source>
</evidence>
<organism evidence="12 13">
    <name type="scientific">Dendrobium thyrsiflorum</name>
    <name type="common">Pinecone-like raceme dendrobium</name>
    <name type="synonym">Orchid</name>
    <dbReference type="NCBI Taxonomy" id="117978"/>
    <lineage>
        <taxon>Eukaryota</taxon>
        <taxon>Viridiplantae</taxon>
        <taxon>Streptophyta</taxon>
        <taxon>Embryophyta</taxon>
        <taxon>Tracheophyta</taxon>
        <taxon>Spermatophyta</taxon>
        <taxon>Magnoliopsida</taxon>
        <taxon>Liliopsida</taxon>
        <taxon>Asparagales</taxon>
        <taxon>Orchidaceae</taxon>
        <taxon>Epidendroideae</taxon>
        <taxon>Malaxideae</taxon>
        <taxon>Dendrobiinae</taxon>
        <taxon>Dendrobium</taxon>
    </lineage>
</organism>
<dbReference type="InterPro" id="IPR000719">
    <property type="entry name" value="Prot_kinase_dom"/>
</dbReference>
<dbReference type="InterPro" id="IPR017441">
    <property type="entry name" value="Protein_kinase_ATP_BS"/>
</dbReference>
<dbReference type="SUPFAM" id="SSF52058">
    <property type="entry name" value="L domain-like"/>
    <property type="match status" value="1"/>
</dbReference>
<dbReference type="InterPro" id="IPR011009">
    <property type="entry name" value="Kinase-like_dom_sf"/>
</dbReference>
<keyword evidence="8 10" id="KW-0472">Membrane</keyword>
<keyword evidence="9" id="KW-0547">Nucleotide-binding</keyword>
<feature type="domain" description="Protein kinase" evidence="11">
    <location>
        <begin position="853"/>
        <end position="1229"/>
    </location>
</feature>
<keyword evidence="13" id="KW-1185">Reference proteome</keyword>
<keyword evidence="5" id="KW-0732">Signal</keyword>
<dbReference type="InterPro" id="IPR036397">
    <property type="entry name" value="RNaseH_sf"/>
</dbReference>
<proteinExistence type="predicted"/>
<dbReference type="InterPro" id="IPR002156">
    <property type="entry name" value="RNaseH_domain"/>
</dbReference>
<dbReference type="FunFam" id="3.30.200.20:FF:000015">
    <property type="entry name" value="Somatic embryogenesis receptor kinase 1"/>
    <property type="match status" value="1"/>
</dbReference>
<evidence type="ECO:0000256" key="9">
    <source>
        <dbReference type="PROSITE-ProRule" id="PRU10141"/>
    </source>
</evidence>
<name>A0ABD0UGQ6_DENTH</name>
<keyword evidence="2" id="KW-1003">Cell membrane</keyword>
<gene>
    <name evidence="12" type="ORF">M5K25_017912</name>
</gene>
<keyword evidence="6" id="KW-0677">Repeat</keyword>
<dbReference type="Gene3D" id="3.80.10.10">
    <property type="entry name" value="Ribonuclease Inhibitor"/>
    <property type="match status" value="1"/>
</dbReference>